<dbReference type="KEGG" id="vg:29127002"/>
<dbReference type="InterPro" id="IPR057005">
    <property type="entry name" value="Phage_TAC_17"/>
</dbReference>
<dbReference type="GeneID" id="29127002"/>
<evidence type="ECO:0000313" key="2">
    <source>
        <dbReference type="Proteomes" id="UP000201625"/>
    </source>
</evidence>
<organism evidence="1 2">
    <name type="scientific">Arthrobacter phage Mudcat</name>
    <dbReference type="NCBI Taxonomy" id="1796997"/>
    <lineage>
        <taxon>Viruses</taxon>
        <taxon>Duplodnaviria</taxon>
        <taxon>Heunggongvirae</taxon>
        <taxon>Uroviricota</taxon>
        <taxon>Caudoviricetes</taxon>
        <taxon>Mudcatvirus</taxon>
        <taxon>Mudcatvirus mudcat</taxon>
    </lineage>
</organism>
<dbReference type="Proteomes" id="UP000201625">
    <property type="component" value="Segment"/>
</dbReference>
<name>A0A140G6X8_9CAUD</name>
<protein>
    <submittedName>
        <fullName evidence="1">Uncharacterized protein</fullName>
    </submittedName>
</protein>
<dbReference type="RefSeq" id="YP_009300734.1">
    <property type="nucleotide sequence ID" value="NC_031224.2"/>
</dbReference>
<accession>A0A140G6X8</accession>
<dbReference type="EMBL" id="KU647628">
    <property type="protein sequence ID" value="AMM44413.1"/>
    <property type="molecule type" value="Genomic_DNA"/>
</dbReference>
<gene>
    <name evidence="1" type="primary">45</name>
    <name evidence="1" type="ORF">MUDCAT_45</name>
</gene>
<dbReference type="Pfam" id="PF23803">
    <property type="entry name" value="Phage_TAC_17"/>
    <property type="match status" value="1"/>
</dbReference>
<sequence>MFKKAVTFTNVDGQKVTQDFYFNLTKIEFSKDILRKTQGTLDPEDAIKTYGERLKRIGESGDPLLIIETFEEMVKASIGRRTEDGLFLKTPEYASAFVTSEAFSNLIEELTTNTAAATEFTNALLPAELINSAETARARSEAQLQGHQQKQQSTVSQVDLPVAGAVGVTLNETANPVNSDELAAFQAWQANQRQAGMQ</sequence>
<evidence type="ECO:0000313" key="1">
    <source>
        <dbReference type="EMBL" id="AMM44413.1"/>
    </source>
</evidence>
<keyword evidence="2" id="KW-1185">Reference proteome</keyword>
<proteinExistence type="predicted"/>
<dbReference type="OrthoDB" id="30550at10239"/>
<reference evidence="1" key="1">
    <citation type="submission" date="2018-02" db="EMBL/GenBank/DDBJ databases">
        <authorList>
            <person name="Staples A.K."/>
            <person name="Oates E.A."/>
            <person name="Brown C.B."/>
            <person name="McDaniel C.M."/>
            <person name="Wathen K.E."/>
            <person name="Thompson A.R."/>
            <person name="Goedde M.A."/>
            <person name="Gaffney B."/>
            <person name="Rinehart C.A."/>
            <person name="King R.A."/>
            <person name="Bowman C.A."/>
            <person name="Russell D.A."/>
            <person name="Pope W.H."/>
            <person name="Jacobs-Sera D."/>
            <person name="Hendrix R.W."/>
            <person name="Hatfull G.F."/>
        </authorList>
    </citation>
    <scope>NUCLEOTIDE SEQUENCE</scope>
</reference>